<name>A0A2U1J8C0_SMIAN</name>
<sequence length="305" mass="36070">MTKKKSIDSKEFDTTEIEKKMRAMTDREFDNPFDELDEYTLETIFILSGNPEISTLSIKLFKVAHYIPTQVKYLKRNIYARPEFAQSVFYSRHPKFAKKEELVIKLLKQGININSGDGNSIYNRVFKYKMIKALFAMIKSFKLEKVAYTPGSENKIEPHIFRNNEYYIVKPLMDGIDEDKILKDFELYKDENIETLLKLYEANSYMHDLVEDCGIPAKNLFQKKNRILNLYQNVELLQYQDLLRMAIIHNQPRITKCALEFSEFTNKELKEVLEIVEGNDSYYNDVYRMATYYINPDPLLKVKDD</sequence>
<accession>A0A2U1J8C0</accession>
<organism evidence="1 2">
    <name type="scientific">Smittium angustum</name>
    <dbReference type="NCBI Taxonomy" id="133377"/>
    <lineage>
        <taxon>Eukaryota</taxon>
        <taxon>Fungi</taxon>
        <taxon>Fungi incertae sedis</taxon>
        <taxon>Zoopagomycota</taxon>
        <taxon>Kickxellomycotina</taxon>
        <taxon>Harpellomycetes</taxon>
        <taxon>Harpellales</taxon>
        <taxon>Legeriomycetaceae</taxon>
        <taxon>Smittium</taxon>
    </lineage>
</organism>
<dbReference type="Proteomes" id="UP000245591">
    <property type="component" value="Unassembled WGS sequence"/>
</dbReference>
<keyword evidence="2" id="KW-1185">Reference proteome</keyword>
<evidence type="ECO:0000313" key="1">
    <source>
        <dbReference type="EMBL" id="PWA01360.1"/>
    </source>
</evidence>
<comment type="caution">
    <text evidence="1">The sequence shown here is derived from an EMBL/GenBank/DDBJ whole genome shotgun (WGS) entry which is preliminary data.</text>
</comment>
<protein>
    <submittedName>
        <fullName evidence="1">Uncharacterized protein</fullName>
    </submittedName>
</protein>
<proteinExistence type="predicted"/>
<evidence type="ECO:0000313" key="2">
    <source>
        <dbReference type="Proteomes" id="UP000245591"/>
    </source>
</evidence>
<dbReference type="AlphaFoldDB" id="A0A2U1J8C0"/>
<gene>
    <name evidence="1" type="ORF">BB558_002557</name>
</gene>
<dbReference type="EMBL" id="MBFU01000183">
    <property type="protein sequence ID" value="PWA01360.1"/>
    <property type="molecule type" value="Genomic_DNA"/>
</dbReference>
<reference evidence="1 2" key="1">
    <citation type="journal article" date="2018" name="MBio">
        <title>Comparative Genomics Reveals the Core Gene Toolbox for the Fungus-Insect Symbiosis.</title>
        <authorList>
            <person name="Wang Y."/>
            <person name="Stata M."/>
            <person name="Wang W."/>
            <person name="Stajich J.E."/>
            <person name="White M.M."/>
            <person name="Moncalvo J.M."/>
        </authorList>
    </citation>
    <scope>NUCLEOTIDE SEQUENCE [LARGE SCALE GENOMIC DNA]</scope>
    <source>
        <strain evidence="1 2">AUS-126-30</strain>
    </source>
</reference>